<dbReference type="SUPFAM" id="SSF81383">
    <property type="entry name" value="F-box domain"/>
    <property type="match status" value="1"/>
</dbReference>
<organism evidence="2 3">
    <name type="scientific">Haematococcus lacustris</name>
    <name type="common">Green alga</name>
    <name type="synonym">Haematococcus pluvialis</name>
    <dbReference type="NCBI Taxonomy" id="44745"/>
    <lineage>
        <taxon>Eukaryota</taxon>
        <taxon>Viridiplantae</taxon>
        <taxon>Chlorophyta</taxon>
        <taxon>core chlorophytes</taxon>
        <taxon>Chlorophyceae</taxon>
        <taxon>CS clade</taxon>
        <taxon>Chlamydomonadales</taxon>
        <taxon>Haematococcaceae</taxon>
        <taxon>Haematococcus</taxon>
    </lineage>
</organism>
<reference evidence="2 3" key="1">
    <citation type="submission" date="2020-02" db="EMBL/GenBank/DDBJ databases">
        <title>Draft genome sequence of Haematococcus lacustris strain NIES-144.</title>
        <authorList>
            <person name="Morimoto D."/>
            <person name="Nakagawa S."/>
            <person name="Yoshida T."/>
            <person name="Sawayama S."/>
        </authorList>
    </citation>
    <scope>NUCLEOTIDE SEQUENCE [LARGE SCALE GENOMIC DNA]</scope>
    <source>
        <strain evidence="2 3">NIES-144</strain>
    </source>
</reference>
<dbReference type="AlphaFoldDB" id="A0A699Z8B2"/>
<dbReference type="EMBL" id="BLLF01001202">
    <property type="protein sequence ID" value="GFH17795.1"/>
    <property type="molecule type" value="Genomic_DNA"/>
</dbReference>
<sequence>MTADVMERSGFQMLPDGVALHILSSLRPRQVAACGPVCKSFAELCRAPCLWQALWERDLAPKKLLPAVRCEPTTTSRRRFRLP</sequence>
<dbReference type="PANTHER" id="PTHR16008:SF4">
    <property type="entry name" value="F-BOX ONLY PROTEIN 4"/>
    <property type="match status" value="1"/>
</dbReference>
<keyword evidence="3" id="KW-1185">Reference proteome</keyword>
<dbReference type="InterPro" id="IPR001810">
    <property type="entry name" value="F-box_dom"/>
</dbReference>
<dbReference type="InterPro" id="IPR036047">
    <property type="entry name" value="F-box-like_dom_sf"/>
</dbReference>
<evidence type="ECO:0000313" key="3">
    <source>
        <dbReference type="Proteomes" id="UP000485058"/>
    </source>
</evidence>
<protein>
    <submittedName>
        <fullName evidence="2">F-box-like</fullName>
    </submittedName>
</protein>
<dbReference type="PANTHER" id="PTHR16008">
    <property type="entry name" value="F-BOX ONLY PROTEIN 4"/>
    <property type="match status" value="1"/>
</dbReference>
<proteinExistence type="predicted"/>
<dbReference type="Pfam" id="PF12937">
    <property type="entry name" value="F-box-like"/>
    <property type="match status" value="1"/>
</dbReference>
<comment type="caution">
    <text evidence="2">The sequence shown here is derived from an EMBL/GenBank/DDBJ whole genome shotgun (WGS) entry which is preliminary data.</text>
</comment>
<dbReference type="GO" id="GO:0019005">
    <property type="term" value="C:SCF ubiquitin ligase complex"/>
    <property type="evidence" value="ECO:0007669"/>
    <property type="project" value="TreeGrafter"/>
</dbReference>
<evidence type="ECO:0000259" key="1">
    <source>
        <dbReference type="Pfam" id="PF12937"/>
    </source>
</evidence>
<dbReference type="GO" id="GO:0031146">
    <property type="term" value="P:SCF-dependent proteasomal ubiquitin-dependent protein catabolic process"/>
    <property type="evidence" value="ECO:0007669"/>
    <property type="project" value="InterPro"/>
</dbReference>
<accession>A0A699Z8B2</accession>
<dbReference type="Proteomes" id="UP000485058">
    <property type="component" value="Unassembled WGS sequence"/>
</dbReference>
<gene>
    <name evidence="2" type="ORF">HaLaN_14499</name>
</gene>
<evidence type="ECO:0000313" key="2">
    <source>
        <dbReference type="EMBL" id="GFH17795.1"/>
    </source>
</evidence>
<dbReference type="InterPro" id="IPR039588">
    <property type="entry name" value="FBXO4"/>
</dbReference>
<dbReference type="Gene3D" id="1.20.1280.50">
    <property type="match status" value="1"/>
</dbReference>
<feature type="domain" description="F-box" evidence="1">
    <location>
        <begin position="13"/>
        <end position="54"/>
    </location>
</feature>
<name>A0A699Z8B2_HAELA</name>
<dbReference type="GO" id="GO:0000209">
    <property type="term" value="P:protein polyubiquitination"/>
    <property type="evidence" value="ECO:0007669"/>
    <property type="project" value="TreeGrafter"/>
</dbReference>